<dbReference type="AlphaFoldDB" id="A0A9N9J527"/>
<dbReference type="OrthoDB" id="2364974at2759"/>
<gene>
    <name evidence="1" type="ORF">CPELLU_LOCUS15568</name>
</gene>
<name>A0A9N9J527_9GLOM</name>
<accession>A0A9N9J527</accession>
<keyword evidence="2" id="KW-1185">Reference proteome</keyword>
<dbReference type="Proteomes" id="UP000789759">
    <property type="component" value="Unassembled WGS sequence"/>
</dbReference>
<reference evidence="1" key="1">
    <citation type="submission" date="2021-06" db="EMBL/GenBank/DDBJ databases">
        <authorList>
            <person name="Kallberg Y."/>
            <person name="Tangrot J."/>
            <person name="Rosling A."/>
        </authorList>
    </citation>
    <scope>NUCLEOTIDE SEQUENCE</scope>
    <source>
        <strain evidence="1">FL966</strain>
    </source>
</reference>
<organism evidence="1 2">
    <name type="scientific">Cetraspora pellucida</name>
    <dbReference type="NCBI Taxonomy" id="1433469"/>
    <lineage>
        <taxon>Eukaryota</taxon>
        <taxon>Fungi</taxon>
        <taxon>Fungi incertae sedis</taxon>
        <taxon>Mucoromycota</taxon>
        <taxon>Glomeromycotina</taxon>
        <taxon>Glomeromycetes</taxon>
        <taxon>Diversisporales</taxon>
        <taxon>Gigasporaceae</taxon>
        <taxon>Cetraspora</taxon>
    </lineage>
</organism>
<dbReference type="EMBL" id="CAJVQA010020780">
    <property type="protein sequence ID" value="CAG8765543.1"/>
    <property type="molecule type" value="Genomic_DNA"/>
</dbReference>
<feature type="non-terminal residue" evidence="1">
    <location>
        <position position="70"/>
    </location>
</feature>
<sequence>MNYEEDQIRVNDKTLSYNIVSNYSPTLLIEEIIDLKTKNNSKSSVVETAQAVLPEDLDYNPSDVLNNFLE</sequence>
<protein>
    <submittedName>
        <fullName evidence="1">3342_t:CDS:1</fullName>
    </submittedName>
</protein>
<comment type="caution">
    <text evidence="1">The sequence shown here is derived from an EMBL/GenBank/DDBJ whole genome shotgun (WGS) entry which is preliminary data.</text>
</comment>
<proteinExistence type="predicted"/>
<evidence type="ECO:0000313" key="2">
    <source>
        <dbReference type="Proteomes" id="UP000789759"/>
    </source>
</evidence>
<evidence type="ECO:0000313" key="1">
    <source>
        <dbReference type="EMBL" id="CAG8765543.1"/>
    </source>
</evidence>